<sequence>MIAKNLKFIFAFCMSLSTTLAYQERTLPTSLDSLTNLAQSLQLLASGSQNAGASNNVFQQFPFQLPQLPLQNLMAWLNSTAQTLNQGKPGQSNGGNNGPQVEPRRSFPPNPIYTTLPFNDLNLTEFSSLLENLQQVLKPDSDETQIDRDNETSGSNHILPVPKFFGNSGGNTTFGDLSFLTVPQLFNVLGRR</sequence>
<protein>
    <submittedName>
        <fullName evidence="3">Uncharacterized protein</fullName>
    </submittedName>
</protein>
<name>A0ABP1RG90_9HEXA</name>
<dbReference type="EMBL" id="CAXLJM020000072">
    <property type="protein sequence ID" value="CAL8127397.1"/>
    <property type="molecule type" value="Genomic_DNA"/>
</dbReference>
<feature type="region of interest" description="Disordered" evidence="1">
    <location>
        <begin position="83"/>
        <end position="110"/>
    </location>
</feature>
<organism evidence="3 4">
    <name type="scientific">Orchesella dallaii</name>
    <dbReference type="NCBI Taxonomy" id="48710"/>
    <lineage>
        <taxon>Eukaryota</taxon>
        <taxon>Metazoa</taxon>
        <taxon>Ecdysozoa</taxon>
        <taxon>Arthropoda</taxon>
        <taxon>Hexapoda</taxon>
        <taxon>Collembola</taxon>
        <taxon>Entomobryomorpha</taxon>
        <taxon>Entomobryoidea</taxon>
        <taxon>Orchesellidae</taxon>
        <taxon>Orchesellinae</taxon>
        <taxon>Orchesella</taxon>
    </lineage>
</organism>
<dbReference type="Proteomes" id="UP001642540">
    <property type="component" value="Unassembled WGS sequence"/>
</dbReference>
<proteinExistence type="predicted"/>
<evidence type="ECO:0000313" key="4">
    <source>
        <dbReference type="Proteomes" id="UP001642540"/>
    </source>
</evidence>
<comment type="caution">
    <text evidence="3">The sequence shown here is derived from an EMBL/GenBank/DDBJ whole genome shotgun (WGS) entry which is preliminary data.</text>
</comment>
<feature type="signal peptide" evidence="2">
    <location>
        <begin position="1"/>
        <end position="21"/>
    </location>
</feature>
<keyword evidence="2" id="KW-0732">Signal</keyword>
<feature type="chain" id="PRO_5045549435" evidence="2">
    <location>
        <begin position="22"/>
        <end position="192"/>
    </location>
</feature>
<evidence type="ECO:0000313" key="3">
    <source>
        <dbReference type="EMBL" id="CAL8127397.1"/>
    </source>
</evidence>
<evidence type="ECO:0000256" key="2">
    <source>
        <dbReference type="SAM" id="SignalP"/>
    </source>
</evidence>
<feature type="compositionally biased region" description="Basic and acidic residues" evidence="1">
    <location>
        <begin position="140"/>
        <end position="151"/>
    </location>
</feature>
<evidence type="ECO:0000256" key="1">
    <source>
        <dbReference type="SAM" id="MobiDB-lite"/>
    </source>
</evidence>
<feature type="region of interest" description="Disordered" evidence="1">
    <location>
        <begin position="140"/>
        <end position="159"/>
    </location>
</feature>
<reference evidence="3 4" key="1">
    <citation type="submission" date="2024-08" db="EMBL/GenBank/DDBJ databases">
        <authorList>
            <person name="Cucini C."/>
            <person name="Frati F."/>
        </authorList>
    </citation>
    <scope>NUCLEOTIDE SEQUENCE [LARGE SCALE GENOMIC DNA]</scope>
</reference>
<accession>A0ABP1RG90</accession>
<gene>
    <name evidence="3" type="ORF">ODALV1_LOCUS21819</name>
</gene>
<keyword evidence="4" id="KW-1185">Reference proteome</keyword>